<feature type="region of interest" description="Disordered" evidence="1">
    <location>
        <begin position="39"/>
        <end position="101"/>
    </location>
</feature>
<comment type="caution">
    <text evidence="2">The sequence shown here is derived from an EMBL/GenBank/DDBJ whole genome shotgun (WGS) entry which is preliminary data.</text>
</comment>
<dbReference type="Gene3D" id="3.40.50.1110">
    <property type="entry name" value="SGNH hydrolase"/>
    <property type="match status" value="1"/>
</dbReference>
<evidence type="ECO:0000256" key="1">
    <source>
        <dbReference type="SAM" id="MobiDB-lite"/>
    </source>
</evidence>
<protein>
    <submittedName>
        <fullName evidence="2">DUF459 domain-containing protein</fullName>
    </submittedName>
</protein>
<dbReference type="AlphaFoldDB" id="A0A4R5UPE5"/>
<sequence>MALAIALPIQTGPASAQEGQRRNLLDMFFGDRPRYERYPRYEPRYEPRYQPRYEPRYERGSRYDPRNGSIIEAPARPPRRSTVRASTPREPQPAAPLKAEPAAKLEDARKVLVVGDFLAGGVGSELETAFESSPGVSIVERSNGSSGLVRTDHFDWLAALPGMIDEVKPAVVVVMLGANDRQQMSIGDNKEKFRSDGWFTEYQNRVTQFASAVTSRKIPLLWVGLPAFQSPALTADAVTLNALYRAQVEKAGGEFVDVWDGFVDEEGKFVVTGSDINGQQVRLRGSDGITFTKAGKRKLAFYVERLARRHLGDMASADLLSLDPGSLPTLSMTPSPSDTAVPTQPISLVDPDLDGGSELLGATPPPAVLAETPRDKLVKRGELPEPPAGRIDNYRVEATQ</sequence>
<dbReference type="CDD" id="cd01829">
    <property type="entry name" value="SGNH_hydrolase_peri2"/>
    <property type="match status" value="1"/>
</dbReference>
<reference evidence="2 3" key="1">
    <citation type="submission" date="2019-03" db="EMBL/GenBank/DDBJ databases">
        <title>Rhizobium sp. nov., an bacterium isolated from biocrust in Mu Us Desert.</title>
        <authorList>
            <person name="Lixiong L."/>
        </authorList>
    </citation>
    <scope>NUCLEOTIDE SEQUENCE [LARGE SCALE GENOMIC DNA]</scope>
    <source>
        <strain evidence="2 3">SPY-1</strain>
    </source>
</reference>
<accession>A0A4R5UPE5</accession>
<dbReference type="OrthoDB" id="9805649at2"/>
<feature type="compositionally biased region" description="Basic and acidic residues" evidence="1">
    <location>
        <begin position="372"/>
        <end position="383"/>
    </location>
</feature>
<keyword evidence="3" id="KW-1185">Reference proteome</keyword>
<dbReference type="Proteomes" id="UP000295238">
    <property type="component" value="Unassembled WGS sequence"/>
</dbReference>
<evidence type="ECO:0000313" key="2">
    <source>
        <dbReference type="EMBL" id="TDK39801.1"/>
    </source>
</evidence>
<dbReference type="SUPFAM" id="SSF52266">
    <property type="entry name" value="SGNH hydrolase"/>
    <property type="match status" value="1"/>
</dbReference>
<dbReference type="Pfam" id="PF04311">
    <property type="entry name" value="DUF459"/>
    <property type="match status" value="1"/>
</dbReference>
<evidence type="ECO:0000313" key="3">
    <source>
        <dbReference type="Proteomes" id="UP000295238"/>
    </source>
</evidence>
<dbReference type="InterPro" id="IPR007407">
    <property type="entry name" value="DUF459"/>
</dbReference>
<name>A0A4R5UPE5_9HYPH</name>
<organism evidence="2 3">
    <name type="scientific">Rhizobium deserti</name>
    <dbReference type="NCBI Taxonomy" id="2547961"/>
    <lineage>
        <taxon>Bacteria</taxon>
        <taxon>Pseudomonadati</taxon>
        <taxon>Pseudomonadota</taxon>
        <taxon>Alphaproteobacteria</taxon>
        <taxon>Hyphomicrobiales</taxon>
        <taxon>Rhizobiaceae</taxon>
        <taxon>Rhizobium/Agrobacterium group</taxon>
        <taxon>Rhizobium</taxon>
    </lineage>
</organism>
<gene>
    <name evidence="2" type="ORF">E2F50_04610</name>
</gene>
<proteinExistence type="predicted"/>
<feature type="compositionally biased region" description="Basic and acidic residues" evidence="1">
    <location>
        <begin position="39"/>
        <end position="65"/>
    </location>
</feature>
<dbReference type="InterPro" id="IPR036514">
    <property type="entry name" value="SGNH_hydro_sf"/>
</dbReference>
<dbReference type="GO" id="GO:0016788">
    <property type="term" value="F:hydrolase activity, acting on ester bonds"/>
    <property type="evidence" value="ECO:0007669"/>
    <property type="project" value="UniProtKB-ARBA"/>
</dbReference>
<dbReference type="EMBL" id="SMTL01000001">
    <property type="protein sequence ID" value="TDK39801.1"/>
    <property type="molecule type" value="Genomic_DNA"/>
</dbReference>
<feature type="compositionally biased region" description="Low complexity" evidence="1">
    <location>
        <begin position="328"/>
        <end position="337"/>
    </location>
</feature>
<feature type="region of interest" description="Disordered" evidence="1">
    <location>
        <begin position="328"/>
        <end position="400"/>
    </location>
</feature>